<protein>
    <recommendedName>
        <fullName evidence="4">Nudix hydrolase domain-containing protein</fullName>
    </recommendedName>
</protein>
<evidence type="ECO:0000256" key="1">
    <source>
        <dbReference type="ARBA" id="ARBA00005582"/>
    </source>
</evidence>
<dbReference type="InterPro" id="IPR015797">
    <property type="entry name" value="NUDIX_hydrolase-like_dom_sf"/>
</dbReference>
<keyword evidence="6" id="KW-1185">Reference proteome</keyword>
<dbReference type="GO" id="GO:0016787">
    <property type="term" value="F:hydrolase activity"/>
    <property type="evidence" value="ECO:0007669"/>
    <property type="project" value="UniProtKB-KW"/>
</dbReference>
<reference evidence="5" key="1">
    <citation type="submission" date="2023-03" db="EMBL/GenBank/DDBJ databases">
        <title>Actinorhabdospora filicis NBRC 111898.</title>
        <authorList>
            <person name="Ichikawa N."/>
            <person name="Sato H."/>
            <person name="Tonouchi N."/>
        </authorList>
    </citation>
    <scope>NUCLEOTIDE SEQUENCE</scope>
    <source>
        <strain evidence="5">NBRC 111898</strain>
    </source>
</reference>
<feature type="domain" description="Nudix hydrolase" evidence="4">
    <location>
        <begin position="47"/>
        <end position="176"/>
    </location>
</feature>
<sequence length="176" mass="19169">MHPPRLQEIAAEIDHLEATGADPARLAAGITGLLHATLARTRPPGLRVREKALAYVVRDGRLLVFTHPDHPLAGLQVPAGGIEDGEPPAEAALREVREETGVEGRVVASLGVFEYDMRPYRDEVQRCHVFHVEPEGSVPERWRGGEDGIAFECFWIPVRDGHVLAGGQGSLLGRLP</sequence>
<gene>
    <name evidence="5" type="ORF">Afil01_21190</name>
</gene>
<dbReference type="SUPFAM" id="SSF55811">
    <property type="entry name" value="Nudix"/>
    <property type="match status" value="1"/>
</dbReference>
<proteinExistence type="inferred from homology"/>
<accession>A0A9W6SK62</accession>
<dbReference type="PROSITE" id="PS51462">
    <property type="entry name" value="NUDIX"/>
    <property type="match status" value="1"/>
</dbReference>
<evidence type="ECO:0000256" key="3">
    <source>
        <dbReference type="RuleBase" id="RU003476"/>
    </source>
</evidence>
<dbReference type="PRINTS" id="PR00502">
    <property type="entry name" value="NUDIXFAMILY"/>
</dbReference>
<dbReference type="PANTHER" id="PTHR43736:SF1">
    <property type="entry name" value="DIHYDRONEOPTERIN TRIPHOSPHATE DIPHOSPHATASE"/>
    <property type="match status" value="1"/>
</dbReference>
<evidence type="ECO:0000313" key="5">
    <source>
        <dbReference type="EMBL" id="GLZ77312.1"/>
    </source>
</evidence>
<evidence type="ECO:0000313" key="6">
    <source>
        <dbReference type="Proteomes" id="UP001165079"/>
    </source>
</evidence>
<dbReference type="Proteomes" id="UP001165079">
    <property type="component" value="Unassembled WGS sequence"/>
</dbReference>
<dbReference type="CDD" id="cd04663">
    <property type="entry name" value="NUDIX_Hydrolase"/>
    <property type="match status" value="1"/>
</dbReference>
<keyword evidence="2 3" id="KW-0378">Hydrolase</keyword>
<dbReference type="InterPro" id="IPR020084">
    <property type="entry name" value="NUDIX_hydrolase_CS"/>
</dbReference>
<dbReference type="PROSITE" id="PS00893">
    <property type="entry name" value="NUDIX_BOX"/>
    <property type="match status" value="1"/>
</dbReference>
<dbReference type="InterPro" id="IPR020476">
    <property type="entry name" value="Nudix_hydrolase"/>
</dbReference>
<dbReference type="Gene3D" id="3.90.79.10">
    <property type="entry name" value="Nucleoside Triphosphate Pyrophosphohydrolase"/>
    <property type="match status" value="1"/>
</dbReference>
<dbReference type="AlphaFoldDB" id="A0A9W6SK62"/>
<dbReference type="Pfam" id="PF00293">
    <property type="entry name" value="NUDIX"/>
    <property type="match status" value="1"/>
</dbReference>
<organism evidence="5 6">
    <name type="scientific">Actinorhabdospora filicis</name>
    <dbReference type="NCBI Taxonomy" id="1785913"/>
    <lineage>
        <taxon>Bacteria</taxon>
        <taxon>Bacillati</taxon>
        <taxon>Actinomycetota</taxon>
        <taxon>Actinomycetes</taxon>
        <taxon>Micromonosporales</taxon>
        <taxon>Micromonosporaceae</taxon>
        <taxon>Actinorhabdospora</taxon>
    </lineage>
</organism>
<comment type="caution">
    <text evidence="5">The sequence shown here is derived from an EMBL/GenBank/DDBJ whole genome shotgun (WGS) entry which is preliminary data.</text>
</comment>
<comment type="similarity">
    <text evidence="1 3">Belongs to the Nudix hydrolase family.</text>
</comment>
<dbReference type="EMBL" id="BSTX01000001">
    <property type="protein sequence ID" value="GLZ77312.1"/>
    <property type="molecule type" value="Genomic_DNA"/>
</dbReference>
<evidence type="ECO:0000259" key="4">
    <source>
        <dbReference type="PROSITE" id="PS51462"/>
    </source>
</evidence>
<evidence type="ECO:0000256" key="2">
    <source>
        <dbReference type="ARBA" id="ARBA00022801"/>
    </source>
</evidence>
<dbReference type="RefSeq" id="WP_285662438.1">
    <property type="nucleotide sequence ID" value="NZ_BSTX01000001.1"/>
</dbReference>
<dbReference type="PANTHER" id="PTHR43736">
    <property type="entry name" value="ADP-RIBOSE PYROPHOSPHATASE"/>
    <property type="match status" value="1"/>
</dbReference>
<dbReference type="InterPro" id="IPR000086">
    <property type="entry name" value="NUDIX_hydrolase_dom"/>
</dbReference>
<name>A0A9W6SK62_9ACTN</name>